<accession>A0ABR2YEG1</accession>
<organism evidence="11 12">
    <name type="scientific">Coccomyxa subellipsoidea</name>
    <dbReference type="NCBI Taxonomy" id="248742"/>
    <lineage>
        <taxon>Eukaryota</taxon>
        <taxon>Viridiplantae</taxon>
        <taxon>Chlorophyta</taxon>
        <taxon>core chlorophytes</taxon>
        <taxon>Trebouxiophyceae</taxon>
        <taxon>Trebouxiophyceae incertae sedis</taxon>
        <taxon>Coccomyxaceae</taxon>
        <taxon>Coccomyxa</taxon>
    </lineage>
</organism>
<evidence type="ECO:0000313" key="11">
    <source>
        <dbReference type="EMBL" id="KAK9903224.1"/>
    </source>
</evidence>
<evidence type="ECO:0000256" key="1">
    <source>
        <dbReference type="ARBA" id="ARBA00004141"/>
    </source>
</evidence>
<comment type="subcellular location">
    <subcellularLocation>
        <location evidence="1">Membrane</location>
        <topology evidence="1">Multi-pass membrane protein</topology>
    </subcellularLocation>
</comment>
<keyword evidence="7 10" id="KW-0472">Membrane</keyword>
<gene>
    <name evidence="11" type="ORF">WJX75_000088</name>
</gene>
<feature type="transmembrane region" description="Helical" evidence="10">
    <location>
        <begin position="52"/>
        <end position="71"/>
    </location>
</feature>
<keyword evidence="6" id="KW-0406">Ion transport</keyword>
<evidence type="ECO:0000256" key="5">
    <source>
        <dbReference type="ARBA" id="ARBA00022989"/>
    </source>
</evidence>
<evidence type="ECO:0000256" key="7">
    <source>
        <dbReference type="ARBA" id="ARBA00023136"/>
    </source>
</evidence>
<evidence type="ECO:0000256" key="3">
    <source>
        <dbReference type="ARBA" id="ARBA00022448"/>
    </source>
</evidence>
<comment type="similarity">
    <text evidence="2">Belongs to the aromatic acid exporter (TC 2.A.85) family.</text>
</comment>
<keyword evidence="5 10" id="KW-1133">Transmembrane helix</keyword>
<evidence type="ECO:0000256" key="8">
    <source>
        <dbReference type="ARBA" id="ARBA00023303"/>
    </source>
</evidence>
<feature type="transmembrane region" description="Helical" evidence="10">
    <location>
        <begin position="20"/>
        <end position="40"/>
    </location>
</feature>
<keyword evidence="12" id="KW-1185">Reference proteome</keyword>
<reference evidence="11 12" key="1">
    <citation type="journal article" date="2024" name="Nat. Commun.">
        <title>Phylogenomics reveals the evolutionary origins of lichenization in chlorophyte algae.</title>
        <authorList>
            <person name="Puginier C."/>
            <person name="Libourel C."/>
            <person name="Otte J."/>
            <person name="Skaloud P."/>
            <person name="Haon M."/>
            <person name="Grisel S."/>
            <person name="Petersen M."/>
            <person name="Berrin J.G."/>
            <person name="Delaux P.M."/>
            <person name="Dal Grande F."/>
            <person name="Keller J."/>
        </authorList>
    </citation>
    <scope>NUCLEOTIDE SEQUENCE [LARGE SCALE GENOMIC DNA]</scope>
    <source>
        <strain evidence="11 12">SAG 216-7</strain>
    </source>
</reference>
<feature type="region of interest" description="Disordered" evidence="9">
    <location>
        <begin position="418"/>
        <end position="468"/>
    </location>
</feature>
<keyword evidence="8" id="KW-0407">Ion channel</keyword>
<feature type="transmembrane region" description="Helical" evidence="10">
    <location>
        <begin position="83"/>
        <end position="102"/>
    </location>
</feature>
<name>A0ABR2YEG1_9CHLO</name>
<dbReference type="PANTHER" id="PTHR31086">
    <property type="entry name" value="ALUMINUM-ACTIVATED MALATE TRANSPORTER 10"/>
    <property type="match status" value="1"/>
</dbReference>
<proteinExistence type="inferred from homology"/>
<dbReference type="EMBL" id="JALJOT010000014">
    <property type="protein sequence ID" value="KAK9903224.1"/>
    <property type="molecule type" value="Genomic_DNA"/>
</dbReference>
<evidence type="ECO:0008006" key="13">
    <source>
        <dbReference type="Google" id="ProtNLM"/>
    </source>
</evidence>
<dbReference type="Pfam" id="PF11744">
    <property type="entry name" value="ALMT"/>
    <property type="match status" value="1"/>
</dbReference>
<keyword evidence="3" id="KW-0813">Transport</keyword>
<comment type="caution">
    <text evidence="11">The sequence shown here is derived from an EMBL/GenBank/DDBJ whole genome shotgun (WGS) entry which is preliminary data.</text>
</comment>
<dbReference type="InterPro" id="IPR020966">
    <property type="entry name" value="ALMT"/>
</dbReference>
<evidence type="ECO:0000313" key="12">
    <source>
        <dbReference type="Proteomes" id="UP001491310"/>
    </source>
</evidence>
<sequence length="593" mass="64308">MAGEMMEQRRRKVPVFLRQAIRQGIGVCIAVTLGYAIMGVLGGKEKRVGLQWLQGCKWAAITIVVVAAPMLGKVTQVSVERTIGTIFGGLLGLGTVLLGHGFGQDEDIAITGFVAFLVGFGAVCVGWALSLDYSAKLFVMTFVLVVMGSNEASDASLVALTRVVGIVGGVMMMLILSVFVFPKSASHQASDNMAEAMIDLVNLSKLAWKATQGSTESKTTKERMEQARSLRQPDGYMLLQEEDEESARKAVVEKREAAELDCEKMLMCVYDKLVKCDELLPVAANEVYFKTFRGRWCFLPALPWLRMSCLGSTGSWRIPQSQMYDLATCMRRVARVLWALHVTFQEGFEGEVALVLRRYFPSTLLADLQAASQGALVEMAQAFPYQPASASLGLTRFMQVVADLIRISEEQRSTAVQQLKRSGFSRHASSDRLSRQNSQVSGLSAAVGTNGLHGPASPSSSEVLGAPPRLVNETLPSGGILHYSESAPDACRVLQSPGAQATDSGRAGTIGMVQLEGTPLDEDDLESIAEALDIFPPTSAGYSSKVRWFSFQFLMQQLAEEIKDMHTATQLVLAALPKPPKKRPPGTSGLLPR</sequence>
<keyword evidence="4 10" id="KW-0812">Transmembrane</keyword>
<evidence type="ECO:0000256" key="6">
    <source>
        <dbReference type="ARBA" id="ARBA00023065"/>
    </source>
</evidence>
<feature type="transmembrane region" description="Helical" evidence="10">
    <location>
        <begin position="108"/>
        <end position="130"/>
    </location>
</feature>
<evidence type="ECO:0000256" key="10">
    <source>
        <dbReference type="SAM" id="Phobius"/>
    </source>
</evidence>
<feature type="transmembrane region" description="Helical" evidence="10">
    <location>
        <begin position="159"/>
        <end position="181"/>
    </location>
</feature>
<evidence type="ECO:0000256" key="9">
    <source>
        <dbReference type="SAM" id="MobiDB-lite"/>
    </source>
</evidence>
<evidence type="ECO:0000256" key="2">
    <source>
        <dbReference type="ARBA" id="ARBA00007079"/>
    </source>
</evidence>
<evidence type="ECO:0000256" key="4">
    <source>
        <dbReference type="ARBA" id="ARBA00022692"/>
    </source>
</evidence>
<protein>
    <recommendedName>
        <fullName evidence="13">DUF2421 domain-containing protein</fullName>
    </recommendedName>
</protein>
<dbReference type="Proteomes" id="UP001491310">
    <property type="component" value="Unassembled WGS sequence"/>
</dbReference>